<evidence type="ECO:0000313" key="2">
    <source>
        <dbReference type="EMBL" id="MFC4375511.1"/>
    </source>
</evidence>
<proteinExistence type="predicted"/>
<protein>
    <submittedName>
        <fullName evidence="2">EthD domain-containing protein</fullName>
    </submittedName>
</protein>
<evidence type="ECO:0000313" key="3">
    <source>
        <dbReference type="Proteomes" id="UP001595844"/>
    </source>
</evidence>
<organism evidence="2 3">
    <name type="scientific">Nocardia halotolerans</name>
    <dbReference type="NCBI Taxonomy" id="1755878"/>
    <lineage>
        <taxon>Bacteria</taxon>
        <taxon>Bacillati</taxon>
        <taxon>Actinomycetota</taxon>
        <taxon>Actinomycetes</taxon>
        <taxon>Mycobacteriales</taxon>
        <taxon>Nocardiaceae</taxon>
        <taxon>Nocardia</taxon>
    </lineage>
</organism>
<dbReference type="SUPFAM" id="SSF54909">
    <property type="entry name" value="Dimeric alpha+beta barrel"/>
    <property type="match status" value="1"/>
</dbReference>
<feature type="domain" description="EthD" evidence="1">
    <location>
        <begin position="12"/>
        <end position="100"/>
    </location>
</feature>
<dbReference type="RefSeq" id="WP_378562336.1">
    <property type="nucleotide sequence ID" value="NZ_JBHSDL010000014.1"/>
</dbReference>
<reference evidence="3" key="1">
    <citation type="journal article" date="2019" name="Int. J. Syst. Evol. Microbiol.">
        <title>The Global Catalogue of Microorganisms (GCM) 10K type strain sequencing project: providing services to taxonomists for standard genome sequencing and annotation.</title>
        <authorList>
            <consortium name="The Broad Institute Genomics Platform"/>
            <consortium name="The Broad Institute Genome Sequencing Center for Infectious Disease"/>
            <person name="Wu L."/>
            <person name="Ma J."/>
        </authorList>
    </citation>
    <scope>NUCLEOTIDE SEQUENCE [LARGE SCALE GENOMIC DNA]</scope>
    <source>
        <strain evidence="3">IBRC-M 10490</strain>
    </source>
</reference>
<gene>
    <name evidence="2" type="ORF">ACFO5K_15520</name>
</gene>
<name>A0ABV8VID4_9NOCA</name>
<keyword evidence="3" id="KW-1185">Reference proteome</keyword>
<dbReference type="Proteomes" id="UP001595844">
    <property type="component" value="Unassembled WGS sequence"/>
</dbReference>
<accession>A0ABV8VID4</accession>
<sequence>MIKLSVFLTRRADLTHEEFVDYWTQQHTPMVAGLPGGEVPVRRYVQLLPTDDSIPGIDTLAYDGVAELWVDDIADAAHWFSSEPYTTTIAADEEKFLDRSRTRFLYTTEHPIF</sequence>
<comment type="caution">
    <text evidence="2">The sequence shown here is derived from an EMBL/GenBank/DDBJ whole genome shotgun (WGS) entry which is preliminary data.</text>
</comment>
<dbReference type="InterPro" id="IPR011008">
    <property type="entry name" value="Dimeric_a/b-barrel"/>
</dbReference>
<dbReference type="EMBL" id="JBHSDL010000014">
    <property type="protein sequence ID" value="MFC4375511.1"/>
    <property type="molecule type" value="Genomic_DNA"/>
</dbReference>
<dbReference type="Pfam" id="PF07110">
    <property type="entry name" value="EthD"/>
    <property type="match status" value="1"/>
</dbReference>
<evidence type="ECO:0000259" key="1">
    <source>
        <dbReference type="Pfam" id="PF07110"/>
    </source>
</evidence>
<dbReference type="NCBIfam" id="TIGR02118">
    <property type="entry name" value="EthD family reductase"/>
    <property type="match status" value="1"/>
</dbReference>
<dbReference type="Gene3D" id="3.30.70.100">
    <property type="match status" value="1"/>
</dbReference>
<dbReference type="InterPro" id="IPR009799">
    <property type="entry name" value="EthD_dom"/>
</dbReference>